<proteinExistence type="predicted"/>
<dbReference type="Gene3D" id="6.10.280.50">
    <property type="match status" value="1"/>
</dbReference>
<feature type="coiled-coil region" evidence="1">
    <location>
        <begin position="11"/>
        <end position="59"/>
    </location>
</feature>
<evidence type="ECO:0000256" key="1">
    <source>
        <dbReference type="SAM" id="Coils"/>
    </source>
</evidence>
<dbReference type="InterPro" id="IPR007420">
    <property type="entry name" value="DUF465"/>
</dbReference>
<dbReference type="Pfam" id="PF04325">
    <property type="entry name" value="DUF465"/>
    <property type="match status" value="1"/>
</dbReference>
<gene>
    <name evidence="2" type="ORF">ACFQPS_09235</name>
</gene>
<evidence type="ECO:0000313" key="3">
    <source>
        <dbReference type="Proteomes" id="UP001596456"/>
    </source>
</evidence>
<comment type="caution">
    <text evidence="2">The sequence shown here is derived from an EMBL/GenBank/DDBJ whole genome shotgun (WGS) entry which is preliminary data.</text>
</comment>
<reference evidence="3" key="1">
    <citation type="journal article" date="2019" name="Int. J. Syst. Evol. Microbiol.">
        <title>The Global Catalogue of Microorganisms (GCM) 10K type strain sequencing project: providing services to taxonomists for standard genome sequencing and annotation.</title>
        <authorList>
            <consortium name="The Broad Institute Genomics Platform"/>
            <consortium name="The Broad Institute Genome Sequencing Center for Infectious Disease"/>
            <person name="Wu L."/>
            <person name="Ma J."/>
        </authorList>
    </citation>
    <scope>NUCLEOTIDE SEQUENCE [LARGE SCALE GENOMIC DNA]</scope>
    <source>
        <strain evidence="3">CGMCC 1.16275</strain>
    </source>
</reference>
<organism evidence="2 3">
    <name type="scientific">Rhodocista pekingensis</name>
    <dbReference type="NCBI Taxonomy" id="201185"/>
    <lineage>
        <taxon>Bacteria</taxon>
        <taxon>Pseudomonadati</taxon>
        <taxon>Pseudomonadota</taxon>
        <taxon>Alphaproteobacteria</taxon>
        <taxon>Rhodospirillales</taxon>
        <taxon>Azospirillaceae</taxon>
        <taxon>Rhodocista</taxon>
    </lineage>
</organism>
<dbReference type="EMBL" id="JBHTCM010000010">
    <property type="protein sequence ID" value="MFC7333343.1"/>
    <property type="molecule type" value="Genomic_DNA"/>
</dbReference>
<accession>A0ABW2KVZ5</accession>
<name>A0ABW2KVZ5_9PROT</name>
<protein>
    <submittedName>
        <fullName evidence="2">YdcH family protein</fullName>
    </submittedName>
</protein>
<dbReference type="RefSeq" id="WP_012567032.1">
    <property type="nucleotide sequence ID" value="NZ_JBHTCM010000010.1"/>
</dbReference>
<keyword evidence="1" id="KW-0175">Coiled coil</keyword>
<dbReference type="Proteomes" id="UP001596456">
    <property type="component" value="Unassembled WGS sequence"/>
</dbReference>
<keyword evidence="3" id="KW-1185">Reference proteome</keyword>
<sequence length="66" mass="7762">MNEQQAMKEKLAALRVEHRDLDDVIVRLSEQTPIDQLQLQRLKKRKLLLKDMIARIESELLPDIIA</sequence>
<dbReference type="InterPro" id="IPR038444">
    <property type="entry name" value="DUF465_sf"/>
</dbReference>
<evidence type="ECO:0000313" key="2">
    <source>
        <dbReference type="EMBL" id="MFC7333343.1"/>
    </source>
</evidence>